<reference evidence="4 5" key="1">
    <citation type="submission" date="2020-10" db="EMBL/GenBank/DDBJ databases">
        <title>Sequencing the genomes of 1000 actinobacteria strains.</title>
        <authorList>
            <person name="Klenk H.-P."/>
        </authorList>
    </citation>
    <scope>NUCLEOTIDE SEQUENCE [LARGE SCALE GENOMIC DNA]</scope>
    <source>
        <strain evidence="4 5">DSM 41803</strain>
    </source>
</reference>
<keyword evidence="4" id="KW-0378">Hydrolase</keyword>
<sequence>MFPFTTDLPTGSGGPADRALRQLRRAAWPSTATPSAVVELDRIADGVGLARKAHPRIRVTYAVKASYHRPVLDAVRAAGAGISAFSEMEMSLARSARFAPSDIVYNGVGREGAGLAAAVDAGVTVNLESLAELHGLLRARRADAPAGRIGFRVNGSVPGESDTLGKYGVLGLPVADLPTAADLLRGSGLTLGGVSFHHLANQLDGGAHLDALDRLIPALAPLSGHPAVALDYVDVGGGLAGRLEVDDESATAMFRALADRIDADLDCATILELGRFLVADAESLLSRVVDVRASGSVTVAILDATTNYLIPAPGHRFRVERLEPLAEGETRAPVRFVDRLGSTICENRCGPLRPGALVGVLNAGAYAGVMKEHFVYPLPDVSFVRDETVVATSPAGGDEAVRAHHHWPEG</sequence>
<organism evidence="4 5">
    <name type="scientific">Streptomyces stelliscabiei</name>
    <dbReference type="NCBI Taxonomy" id="146820"/>
    <lineage>
        <taxon>Bacteria</taxon>
        <taxon>Bacillati</taxon>
        <taxon>Actinomycetota</taxon>
        <taxon>Actinomycetes</taxon>
        <taxon>Kitasatosporales</taxon>
        <taxon>Streptomycetaceae</taxon>
        <taxon>Streptomyces</taxon>
    </lineage>
</organism>
<dbReference type="InterPro" id="IPR029066">
    <property type="entry name" value="PLP-binding_barrel"/>
</dbReference>
<evidence type="ECO:0000256" key="1">
    <source>
        <dbReference type="ARBA" id="ARBA00001933"/>
    </source>
</evidence>
<dbReference type="PANTHER" id="PTHR43727:SF2">
    <property type="entry name" value="GROUP IV DECARBOXYLASE"/>
    <property type="match status" value="1"/>
</dbReference>
<dbReference type="Gene3D" id="2.40.37.10">
    <property type="entry name" value="Lyase, Ornithine Decarboxylase, Chain A, domain 1"/>
    <property type="match status" value="1"/>
</dbReference>
<dbReference type="GO" id="GO:0016757">
    <property type="term" value="F:glycosyltransferase activity"/>
    <property type="evidence" value="ECO:0007669"/>
    <property type="project" value="UniProtKB-KW"/>
</dbReference>
<feature type="domain" description="Orn/DAP/Arg decarboxylase 2 N-terminal" evidence="3">
    <location>
        <begin position="43"/>
        <end position="279"/>
    </location>
</feature>
<dbReference type="GeneID" id="86829754"/>
<dbReference type="GO" id="GO:0008836">
    <property type="term" value="F:diaminopimelate decarboxylase activity"/>
    <property type="evidence" value="ECO:0007669"/>
    <property type="project" value="UniProtKB-EC"/>
</dbReference>
<dbReference type="Pfam" id="PF02784">
    <property type="entry name" value="Orn_Arg_deC_N"/>
    <property type="match status" value="1"/>
</dbReference>
<evidence type="ECO:0000256" key="2">
    <source>
        <dbReference type="ARBA" id="ARBA00022898"/>
    </source>
</evidence>
<dbReference type="Proteomes" id="UP000629287">
    <property type="component" value="Unassembled WGS sequence"/>
</dbReference>
<dbReference type="InterPro" id="IPR000183">
    <property type="entry name" value="Orn/DAP/Arg_de-COase"/>
</dbReference>
<evidence type="ECO:0000313" key="5">
    <source>
        <dbReference type="Proteomes" id="UP000629287"/>
    </source>
</evidence>
<accession>A0A8I0PAD3</accession>
<dbReference type="EC" id="2.4.1.-" evidence="4"/>
<dbReference type="EC" id="4.1.1.20" evidence="4"/>
<dbReference type="InterPro" id="IPR022644">
    <property type="entry name" value="De-COase2_N"/>
</dbReference>
<dbReference type="GO" id="GO:0016787">
    <property type="term" value="F:hydrolase activity"/>
    <property type="evidence" value="ECO:0007669"/>
    <property type="project" value="UniProtKB-KW"/>
</dbReference>
<dbReference type="EMBL" id="JADBGF010000001">
    <property type="protein sequence ID" value="MBE1599069.1"/>
    <property type="molecule type" value="Genomic_DNA"/>
</dbReference>
<dbReference type="PANTHER" id="PTHR43727">
    <property type="entry name" value="DIAMINOPIMELATE DECARBOXYLASE"/>
    <property type="match status" value="1"/>
</dbReference>
<comment type="cofactor">
    <cofactor evidence="1">
        <name>pyridoxal 5'-phosphate</name>
        <dbReference type="ChEBI" id="CHEBI:597326"/>
    </cofactor>
</comment>
<dbReference type="Gene3D" id="3.20.20.10">
    <property type="entry name" value="Alanine racemase"/>
    <property type="match status" value="1"/>
</dbReference>
<keyword evidence="5" id="KW-1185">Reference proteome</keyword>
<keyword evidence="4" id="KW-0456">Lyase</keyword>
<proteinExistence type="predicted"/>
<evidence type="ECO:0000259" key="3">
    <source>
        <dbReference type="Pfam" id="PF02784"/>
    </source>
</evidence>
<dbReference type="OrthoDB" id="9802241at2"/>
<dbReference type="SUPFAM" id="SSF51419">
    <property type="entry name" value="PLP-binding barrel"/>
    <property type="match status" value="1"/>
</dbReference>
<keyword evidence="4" id="KW-0328">Glycosyltransferase</keyword>
<dbReference type="SUPFAM" id="SSF50621">
    <property type="entry name" value="Alanine racemase C-terminal domain-like"/>
    <property type="match status" value="1"/>
</dbReference>
<protein>
    <submittedName>
        <fullName evidence="4">Diaminopimelate decarboxylase/penicillin-binding protein 1A</fullName>
        <ecNumber evidence="4">2.4.1.-</ecNumber>
        <ecNumber evidence="4">3.4.-.-</ecNumber>
        <ecNumber evidence="4">4.1.1.20</ecNumber>
    </submittedName>
</protein>
<dbReference type="AlphaFoldDB" id="A0A8I0PAD3"/>
<dbReference type="EC" id="3.4.-.-" evidence="4"/>
<dbReference type="RefSeq" id="WP_078907609.1">
    <property type="nucleotide sequence ID" value="NZ_JADBGF010000001.1"/>
</dbReference>
<comment type="caution">
    <text evidence="4">The sequence shown here is derived from an EMBL/GenBank/DDBJ whole genome shotgun (WGS) entry which is preliminary data.</text>
</comment>
<keyword evidence="2" id="KW-0663">Pyridoxal phosphate</keyword>
<dbReference type="GO" id="GO:0009089">
    <property type="term" value="P:lysine biosynthetic process via diaminopimelate"/>
    <property type="evidence" value="ECO:0007669"/>
    <property type="project" value="TreeGrafter"/>
</dbReference>
<name>A0A8I0PAD3_9ACTN</name>
<keyword evidence="4" id="KW-0808">Transferase</keyword>
<dbReference type="InterPro" id="IPR009006">
    <property type="entry name" value="Ala_racemase/Decarboxylase_C"/>
</dbReference>
<evidence type="ECO:0000313" key="4">
    <source>
        <dbReference type="EMBL" id="MBE1599069.1"/>
    </source>
</evidence>
<gene>
    <name evidence="4" type="ORF">H4687_005198</name>
</gene>
<dbReference type="PRINTS" id="PR01179">
    <property type="entry name" value="ODADCRBXLASE"/>
</dbReference>